<dbReference type="InterPro" id="IPR002364">
    <property type="entry name" value="Quin_OxRdtase/zeta-crystal_CS"/>
</dbReference>
<reference evidence="3" key="2">
    <citation type="submission" date="2020-09" db="EMBL/GenBank/DDBJ databases">
        <authorList>
            <person name="Sun Q."/>
            <person name="Ohkuma M."/>
        </authorList>
    </citation>
    <scope>NUCLEOTIDE SEQUENCE</scope>
    <source>
        <strain evidence="3">JCM 5069</strain>
    </source>
</reference>
<dbReference type="InterPro" id="IPR013154">
    <property type="entry name" value="ADH-like_N"/>
</dbReference>
<dbReference type="InterPro" id="IPR020843">
    <property type="entry name" value="ER"/>
</dbReference>
<dbReference type="InterPro" id="IPR050700">
    <property type="entry name" value="YIM1/Zinc_Alcohol_DH_Fams"/>
</dbReference>
<dbReference type="AlphaFoldDB" id="A0A919L9R9"/>
<comment type="caution">
    <text evidence="3">The sequence shown here is derived from an EMBL/GenBank/DDBJ whole genome shotgun (WGS) entry which is preliminary data.</text>
</comment>
<dbReference type="GO" id="GO:0016491">
    <property type="term" value="F:oxidoreductase activity"/>
    <property type="evidence" value="ECO:0007669"/>
    <property type="project" value="UniProtKB-KW"/>
</dbReference>
<keyword evidence="4" id="KW-1185">Reference proteome</keyword>
<evidence type="ECO:0000256" key="1">
    <source>
        <dbReference type="ARBA" id="ARBA00023002"/>
    </source>
</evidence>
<reference evidence="3" key="1">
    <citation type="journal article" date="2014" name="Int. J. Syst. Evol. Microbiol.">
        <title>Complete genome sequence of Corynebacterium casei LMG S-19264T (=DSM 44701T), isolated from a smear-ripened cheese.</title>
        <authorList>
            <consortium name="US DOE Joint Genome Institute (JGI-PGF)"/>
            <person name="Walter F."/>
            <person name="Albersmeier A."/>
            <person name="Kalinowski J."/>
            <person name="Ruckert C."/>
        </authorList>
    </citation>
    <scope>NUCLEOTIDE SEQUENCE</scope>
    <source>
        <strain evidence="3">JCM 5069</strain>
    </source>
</reference>
<dbReference type="SUPFAM" id="SSF51735">
    <property type="entry name" value="NAD(P)-binding Rossmann-fold domains"/>
    <property type="match status" value="1"/>
</dbReference>
<dbReference type="Pfam" id="PF13602">
    <property type="entry name" value="ADH_zinc_N_2"/>
    <property type="match status" value="1"/>
</dbReference>
<dbReference type="PANTHER" id="PTHR11695:SF294">
    <property type="entry name" value="RETICULON-4-INTERACTING PROTEIN 1, MITOCHONDRIAL"/>
    <property type="match status" value="1"/>
</dbReference>
<evidence type="ECO:0000313" key="4">
    <source>
        <dbReference type="Proteomes" id="UP000603708"/>
    </source>
</evidence>
<evidence type="ECO:0000259" key="2">
    <source>
        <dbReference type="SMART" id="SM00829"/>
    </source>
</evidence>
<feature type="domain" description="Enoyl reductase (ER)" evidence="2">
    <location>
        <begin position="10"/>
        <end position="324"/>
    </location>
</feature>
<dbReference type="RefSeq" id="WP_189938783.1">
    <property type="nucleotide sequence ID" value="NZ_BNCD01000035.1"/>
</dbReference>
<dbReference type="InterPro" id="IPR036291">
    <property type="entry name" value="NAD(P)-bd_dom_sf"/>
</dbReference>
<organism evidence="3 4">
    <name type="scientific">Streptomyces sulfonofaciens</name>
    <dbReference type="NCBI Taxonomy" id="68272"/>
    <lineage>
        <taxon>Bacteria</taxon>
        <taxon>Bacillati</taxon>
        <taxon>Actinomycetota</taxon>
        <taxon>Actinomycetes</taxon>
        <taxon>Kitasatosporales</taxon>
        <taxon>Streptomycetaceae</taxon>
        <taxon>Streptomyces</taxon>
    </lineage>
</organism>
<dbReference type="Pfam" id="PF08240">
    <property type="entry name" value="ADH_N"/>
    <property type="match status" value="1"/>
</dbReference>
<dbReference type="Gene3D" id="3.90.180.10">
    <property type="entry name" value="Medium-chain alcohol dehydrogenases, catalytic domain"/>
    <property type="match status" value="1"/>
</dbReference>
<sequence>MRAMVLEQFGGQVELREIARPVPGPGQVLVRIHASGVNPLDTKIRAGQAAHAQTRLPAVLGMDLAGEVVETGAGVDGFRAGDEVYGLTGGVGDLQGSLAEFAAVDARLLSPKPAALTMREAAALPLAVITAWEGLVDRAGVHGGQRVLVHGGAGGVGSVAVQIARARGGEVYATESAAKVPVVRDLGAVPIDRTAMSVAEYVAEFTDGEGFDVVYDTVGGPVLGVSFEAVRTYTGHVVSSLGWGTHALAPLSFRGATYSGVFTLLPMLTGRGREHHGQILREAAVLADSGRLRPLLDPTHYDLAEAGEAHRAIEDRTASGKVVVDIVP</sequence>
<protein>
    <submittedName>
        <fullName evidence="3">Quinone oxidoreductase</fullName>
    </submittedName>
</protein>
<dbReference type="SUPFAM" id="SSF50129">
    <property type="entry name" value="GroES-like"/>
    <property type="match status" value="1"/>
</dbReference>
<evidence type="ECO:0000313" key="3">
    <source>
        <dbReference type="EMBL" id="GHH88374.1"/>
    </source>
</evidence>
<dbReference type="SMART" id="SM00829">
    <property type="entry name" value="PKS_ER"/>
    <property type="match status" value="1"/>
</dbReference>
<keyword evidence="1" id="KW-0560">Oxidoreductase</keyword>
<dbReference type="PROSITE" id="PS01162">
    <property type="entry name" value="QOR_ZETA_CRYSTAL"/>
    <property type="match status" value="1"/>
</dbReference>
<dbReference type="GO" id="GO:0008270">
    <property type="term" value="F:zinc ion binding"/>
    <property type="evidence" value="ECO:0007669"/>
    <property type="project" value="InterPro"/>
</dbReference>
<dbReference type="InterPro" id="IPR011032">
    <property type="entry name" value="GroES-like_sf"/>
</dbReference>
<dbReference type="PANTHER" id="PTHR11695">
    <property type="entry name" value="ALCOHOL DEHYDROGENASE RELATED"/>
    <property type="match status" value="1"/>
</dbReference>
<proteinExistence type="predicted"/>
<gene>
    <name evidence="3" type="ORF">GCM10018793_67840</name>
</gene>
<dbReference type="EMBL" id="BNCD01000035">
    <property type="protein sequence ID" value="GHH88374.1"/>
    <property type="molecule type" value="Genomic_DNA"/>
</dbReference>
<name>A0A919L9R9_9ACTN</name>
<dbReference type="Gene3D" id="3.40.50.720">
    <property type="entry name" value="NAD(P)-binding Rossmann-like Domain"/>
    <property type="match status" value="1"/>
</dbReference>
<accession>A0A919L9R9</accession>
<dbReference type="Proteomes" id="UP000603708">
    <property type="component" value="Unassembled WGS sequence"/>
</dbReference>
<dbReference type="CDD" id="cd08272">
    <property type="entry name" value="MDR6"/>
    <property type="match status" value="1"/>
</dbReference>